<organism evidence="2 3">
    <name type="scientific">Trichobilharzia regenti</name>
    <name type="common">Nasal bird schistosome</name>
    <dbReference type="NCBI Taxonomy" id="157069"/>
    <lineage>
        <taxon>Eukaryota</taxon>
        <taxon>Metazoa</taxon>
        <taxon>Spiralia</taxon>
        <taxon>Lophotrochozoa</taxon>
        <taxon>Platyhelminthes</taxon>
        <taxon>Trematoda</taxon>
        <taxon>Digenea</taxon>
        <taxon>Strigeidida</taxon>
        <taxon>Schistosomatoidea</taxon>
        <taxon>Schistosomatidae</taxon>
        <taxon>Trichobilharzia</taxon>
    </lineage>
</organism>
<comment type="similarity">
    <text evidence="1">Belongs to the HEBP family.</text>
</comment>
<dbReference type="InterPro" id="IPR011256">
    <property type="entry name" value="Reg_factor_effector_dom_sf"/>
</dbReference>
<dbReference type="Pfam" id="PF04832">
    <property type="entry name" value="SOUL"/>
    <property type="match status" value="1"/>
</dbReference>
<reference evidence="3" key="2">
    <citation type="submission" date="2023-11" db="UniProtKB">
        <authorList>
            <consortium name="WormBaseParasite"/>
        </authorList>
    </citation>
    <scope>IDENTIFICATION</scope>
</reference>
<keyword evidence="2" id="KW-1185">Reference proteome</keyword>
<proteinExistence type="inferred from homology"/>
<protein>
    <submittedName>
        <fullName evidence="3">Uncharacterized protein</fullName>
    </submittedName>
</protein>
<sequence>MTNSLYQTLEKYNSENIIKASVLASVWLSYQNESMTFDEVLTEAENYFKEYPGLGDCNKYPIIVEIKPSGGPACESLFTLYRRLPDNQNQSKMKNNNASNVFISEWSKFPVYVKHFNAKSIQQDEFITKTEEFSEQLVNMNAKFSSDPYYWIIYNEGGDAEIWIKAD</sequence>
<dbReference type="InterPro" id="IPR006917">
    <property type="entry name" value="SOUL_heme-bd"/>
</dbReference>
<dbReference type="SUPFAM" id="SSF55136">
    <property type="entry name" value="Probable bacterial effector-binding domain"/>
    <property type="match status" value="1"/>
</dbReference>
<dbReference type="Proteomes" id="UP000050795">
    <property type="component" value="Unassembled WGS sequence"/>
</dbReference>
<reference evidence="2" key="1">
    <citation type="submission" date="2022-06" db="EMBL/GenBank/DDBJ databases">
        <authorList>
            <person name="Berger JAMES D."/>
            <person name="Berger JAMES D."/>
        </authorList>
    </citation>
    <scope>NUCLEOTIDE SEQUENCE [LARGE SCALE GENOMIC DNA]</scope>
</reference>
<dbReference type="AlphaFoldDB" id="A0AA85J7H9"/>
<evidence type="ECO:0000256" key="1">
    <source>
        <dbReference type="ARBA" id="ARBA00009817"/>
    </source>
</evidence>
<dbReference type="Gene3D" id="3.20.80.10">
    <property type="entry name" value="Regulatory factor, effector binding domain"/>
    <property type="match status" value="1"/>
</dbReference>
<evidence type="ECO:0000313" key="3">
    <source>
        <dbReference type="WBParaSite" id="TREG1_129410.1"/>
    </source>
</evidence>
<evidence type="ECO:0000313" key="2">
    <source>
        <dbReference type="Proteomes" id="UP000050795"/>
    </source>
</evidence>
<name>A0AA85J7H9_TRIRE</name>
<dbReference type="WBParaSite" id="TREG1_129410.1">
    <property type="protein sequence ID" value="TREG1_129410.1"/>
    <property type="gene ID" value="TREG1_129410"/>
</dbReference>
<accession>A0AA85J7H9</accession>